<keyword evidence="1" id="KW-0812">Transmembrane</keyword>
<dbReference type="Proteomes" id="UP001519271">
    <property type="component" value="Unassembled WGS sequence"/>
</dbReference>
<proteinExistence type="predicted"/>
<keyword evidence="3" id="KW-1185">Reference proteome</keyword>
<evidence type="ECO:0000313" key="2">
    <source>
        <dbReference type="EMBL" id="MBP1920794.1"/>
    </source>
</evidence>
<gene>
    <name evidence="2" type="ORF">J2Z34_003311</name>
</gene>
<reference evidence="2 3" key="1">
    <citation type="submission" date="2021-03" db="EMBL/GenBank/DDBJ databases">
        <title>Genomic Encyclopedia of Type Strains, Phase IV (KMG-IV): sequencing the most valuable type-strain genomes for metagenomic binning, comparative biology and taxonomic classification.</title>
        <authorList>
            <person name="Goeker M."/>
        </authorList>
    </citation>
    <scope>NUCLEOTIDE SEQUENCE [LARGE SCALE GENOMIC DNA]</scope>
    <source>
        <strain evidence="2 3">DSM 6139</strain>
    </source>
</reference>
<dbReference type="EMBL" id="JAGGKC010000041">
    <property type="protein sequence ID" value="MBP1920794.1"/>
    <property type="molecule type" value="Genomic_DNA"/>
</dbReference>
<evidence type="ECO:0000256" key="1">
    <source>
        <dbReference type="SAM" id="Phobius"/>
    </source>
</evidence>
<keyword evidence="1" id="KW-1133">Transmembrane helix</keyword>
<organism evidence="2 3">
    <name type="scientific">Youngiibacter multivorans</name>
    <dbReference type="NCBI Taxonomy" id="937251"/>
    <lineage>
        <taxon>Bacteria</taxon>
        <taxon>Bacillati</taxon>
        <taxon>Bacillota</taxon>
        <taxon>Clostridia</taxon>
        <taxon>Eubacteriales</taxon>
        <taxon>Clostridiaceae</taxon>
        <taxon>Youngiibacter</taxon>
    </lineage>
</organism>
<evidence type="ECO:0000313" key="3">
    <source>
        <dbReference type="Proteomes" id="UP001519271"/>
    </source>
</evidence>
<feature type="transmembrane region" description="Helical" evidence="1">
    <location>
        <begin position="20"/>
        <end position="39"/>
    </location>
</feature>
<keyword evidence="1" id="KW-0472">Membrane</keyword>
<sequence length="55" mass="6229">MILKLVYNEDGQSLVETGLLYVFISISAVLVLLSMKTAVFENFTHILSTITKYFN</sequence>
<name>A0ABS4G8B4_9CLOT</name>
<protein>
    <submittedName>
        <fullName evidence="2">Flp pilus assembly pilin Flp</fullName>
    </submittedName>
</protein>
<comment type="caution">
    <text evidence="2">The sequence shown here is derived from an EMBL/GenBank/DDBJ whole genome shotgun (WGS) entry which is preliminary data.</text>
</comment>
<accession>A0ABS4G8B4</accession>